<feature type="domain" description="Polymerase beta nucleotidyltransferase" evidence="1">
    <location>
        <begin position="12"/>
        <end position="82"/>
    </location>
</feature>
<gene>
    <name evidence="2" type="ORF">SCABRO_00682</name>
</gene>
<reference evidence="2 3" key="1">
    <citation type="submission" date="2014-10" db="EMBL/GenBank/DDBJ databases">
        <title>Draft genome of anammox bacterium scalindua brodae, obtained using differential coverage binning of sequence data from two enrichment reactors.</title>
        <authorList>
            <person name="Speth D.R."/>
            <person name="Russ L."/>
            <person name="Kartal B."/>
            <person name="Op den Camp H.J."/>
            <person name="Dutilh B.E."/>
            <person name="Jetten M.S."/>
        </authorList>
    </citation>
    <scope>NUCLEOTIDE SEQUENCE [LARGE SCALE GENOMIC DNA]</scope>
    <source>
        <strain evidence="2">RU1</strain>
    </source>
</reference>
<dbReference type="Gene3D" id="3.30.460.10">
    <property type="entry name" value="Beta Polymerase, domain 2"/>
    <property type="match status" value="1"/>
</dbReference>
<keyword evidence="2" id="KW-0808">Transferase</keyword>
<organism evidence="2 3">
    <name type="scientific">Candidatus Scalindua brodae</name>
    <dbReference type="NCBI Taxonomy" id="237368"/>
    <lineage>
        <taxon>Bacteria</taxon>
        <taxon>Pseudomonadati</taxon>
        <taxon>Planctomycetota</taxon>
        <taxon>Candidatus Brocadiia</taxon>
        <taxon>Candidatus Brocadiales</taxon>
        <taxon>Candidatus Scalinduaceae</taxon>
        <taxon>Candidatus Scalindua</taxon>
    </lineage>
</organism>
<dbReference type="GO" id="GO:0016779">
    <property type="term" value="F:nucleotidyltransferase activity"/>
    <property type="evidence" value="ECO:0007669"/>
    <property type="project" value="InterPro"/>
</dbReference>
<dbReference type="Proteomes" id="UP000030652">
    <property type="component" value="Unassembled WGS sequence"/>
</dbReference>
<name>A0A0B0EKH4_9BACT</name>
<dbReference type="InterPro" id="IPR052548">
    <property type="entry name" value="Type_VII_TA_antitoxin"/>
</dbReference>
<evidence type="ECO:0000313" key="2">
    <source>
        <dbReference type="EMBL" id="KHE93557.1"/>
    </source>
</evidence>
<dbReference type="PANTHER" id="PTHR33933">
    <property type="entry name" value="NUCLEOTIDYLTRANSFERASE"/>
    <property type="match status" value="1"/>
</dbReference>
<proteinExistence type="predicted"/>
<dbReference type="SUPFAM" id="SSF81301">
    <property type="entry name" value="Nucleotidyltransferase"/>
    <property type="match status" value="1"/>
</dbReference>
<evidence type="ECO:0000259" key="1">
    <source>
        <dbReference type="Pfam" id="PF18765"/>
    </source>
</evidence>
<comment type="caution">
    <text evidence="2">The sequence shown here is derived from an EMBL/GenBank/DDBJ whole genome shotgun (WGS) entry which is preliminary data.</text>
</comment>
<protein>
    <submittedName>
        <fullName evidence="2">Nucleotidyltransferase domain protein</fullName>
    </submittedName>
</protein>
<dbReference type="Pfam" id="PF18765">
    <property type="entry name" value="Polbeta"/>
    <property type="match status" value="1"/>
</dbReference>
<evidence type="ECO:0000313" key="3">
    <source>
        <dbReference type="Proteomes" id="UP000030652"/>
    </source>
</evidence>
<dbReference type="InterPro" id="IPR041633">
    <property type="entry name" value="Polbeta"/>
</dbReference>
<sequence>METQVSEQIGTLVNKLKEKFNVRQIFIFGSQAYGKPDGESDIDLCVITDLKNKRKIDIIREIRRELIDSISNPIDILVYTEKEFNERADLRSTLEYKILLDGIKVYG</sequence>
<dbReference type="EMBL" id="JRYO01000049">
    <property type="protein sequence ID" value="KHE93557.1"/>
    <property type="molecule type" value="Genomic_DNA"/>
</dbReference>
<dbReference type="eggNOG" id="COG1708">
    <property type="taxonomic scope" value="Bacteria"/>
</dbReference>
<dbReference type="CDD" id="cd05403">
    <property type="entry name" value="NT_KNTase_like"/>
    <property type="match status" value="1"/>
</dbReference>
<dbReference type="AlphaFoldDB" id="A0A0B0EKH4"/>
<dbReference type="PANTHER" id="PTHR33933:SF3">
    <property type="entry name" value="PROTEIN ADENYLYLTRANSFERASE MJ0604-RELATED"/>
    <property type="match status" value="1"/>
</dbReference>
<dbReference type="InterPro" id="IPR043519">
    <property type="entry name" value="NT_sf"/>
</dbReference>
<accession>A0A0B0EKH4</accession>